<comment type="caution">
    <text evidence="8">The sequence shown here is derived from an EMBL/GenBank/DDBJ whole genome shotgun (WGS) entry which is preliminary data.</text>
</comment>
<dbReference type="PANTHER" id="PTHR42709:SF6">
    <property type="entry name" value="UNDECAPRENYL PHOSPHATE TRANSPORTER A"/>
    <property type="match status" value="1"/>
</dbReference>
<keyword evidence="9" id="KW-1185">Reference proteome</keyword>
<dbReference type="InterPro" id="IPR051311">
    <property type="entry name" value="DedA_domain"/>
</dbReference>
<dbReference type="Proteomes" id="UP001291687">
    <property type="component" value="Unassembled WGS sequence"/>
</dbReference>
<dbReference type="PANTHER" id="PTHR42709">
    <property type="entry name" value="ALKALINE PHOSPHATASE LIKE PROTEIN"/>
    <property type="match status" value="1"/>
</dbReference>
<feature type="transmembrane region" description="Helical" evidence="6">
    <location>
        <begin position="54"/>
        <end position="79"/>
    </location>
</feature>
<dbReference type="EMBL" id="JARJFB010000015">
    <property type="protein sequence ID" value="MEA0970402.1"/>
    <property type="molecule type" value="Genomic_DNA"/>
</dbReference>
<gene>
    <name evidence="8" type="ORF">Megvenef_00363</name>
</gene>
<keyword evidence="3 6" id="KW-0812">Transmembrane</keyword>
<evidence type="ECO:0000256" key="6">
    <source>
        <dbReference type="SAM" id="Phobius"/>
    </source>
</evidence>
<evidence type="ECO:0000256" key="5">
    <source>
        <dbReference type="ARBA" id="ARBA00023136"/>
    </source>
</evidence>
<comment type="subcellular location">
    <subcellularLocation>
        <location evidence="1">Cell membrane</location>
        <topology evidence="1">Multi-pass membrane protein</topology>
    </subcellularLocation>
</comment>
<evidence type="ECO:0000256" key="2">
    <source>
        <dbReference type="ARBA" id="ARBA00022475"/>
    </source>
</evidence>
<evidence type="ECO:0000313" key="9">
    <source>
        <dbReference type="Proteomes" id="UP001291687"/>
    </source>
</evidence>
<evidence type="ECO:0000256" key="4">
    <source>
        <dbReference type="ARBA" id="ARBA00022989"/>
    </source>
</evidence>
<keyword evidence="5 6" id="KW-0472">Membrane</keyword>
<evidence type="ECO:0000256" key="1">
    <source>
        <dbReference type="ARBA" id="ARBA00004651"/>
    </source>
</evidence>
<feature type="transmembrane region" description="Helical" evidence="6">
    <location>
        <begin position="174"/>
        <end position="192"/>
    </location>
</feature>
<proteinExistence type="predicted"/>
<accession>A0ABU5NBB0</accession>
<name>A0ABU5NBB0_9RICK</name>
<organism evidence="8 9">
    <name type="scientific">Candidatus Megaera venefica</name>
    <dbReference type="NCBI Taxonomy" id="2055910"/>
    <lineage>
        <taxon>Bacteria</taxon>
        <taxon>Pseudomonadati</taxon>
        <taxon>Pseudomonadota</taxon>
        <taxon>Alphaproteobacteria</taxon>
        <taxon>Rickettsiales</taxon>
        <taxon>Rickettsiaceae</taxon>
        <taxon>Candidatus Megaera</taxon>
    </lineage>
</organism>
<feature type="domain" description="VTT" evidence="7">
    <location>
        <begin position="33"/>
        <end position="159"/>
    </location>
</feature>
<protein>
    <submittedName>
        <fullName evidence="8">DedA family protein</fullName>
    </submittedName>
</protein>
<feature type="transmembrane region" description="Helical" evidence="6">
    <location>
        <begin position="139"/>
        <end position="162"/>
    </location>
</feature>
<evidence type="ECO:0000259" key="7">
    <source>
        <dbReference type="Pfam" id="PF09335"/>
    </source>
</evidence>
<keyword evidence="2" id="KW-1003">Cell membrane</keyword>
<feature type="transmembrane region" description="Helical" evidence="6">
    <location>
        <begin position="15"/>
        <end position="33"/>
    </location>
</feature>
<evidence type="ECO:0000313" key="8">
    <source>
        <dbReference type="EMBL" id="MEA0970402.1"/>
    </source>
</evidence>
<keyword evidence="4 6" id="KW-1133">Transmembrane helix</keyword>
<dbReference type="Pfam" id="PF09335">
    <property type="entry name" value="VTT_dom"/>
    <property type="match status" value="1"/>
</dbReference>
<reference evidence="8 9" key="1">
    <citation type="submission" date="2023-03" db="EMBL/GenBank/DDBJ databases">
        <title>Host association and intracellularity evolved multiple times independently in the Rickettsiales.</title>
        <authorList>
            <person name="Castelli M."/>
            <person name="Nardi T."/>
            <person name="Gammuto L."/>
            <person name="Bellinzona G."/>
            <person name="Sabaneyeva E."/>
            <person name="Potekhin A."/>
            <person name="Serra V."/>
            <person name="Petroni G."/>
            <person name="Sassera D."/>
        </authorList>
    </citation>
    <scope>NUCLEOTIDE SEQUENCE [LARGE SCALE GENOMIC DNA]</scope>
    <source>
        <strain evidence="8 9">Sr 2-6</strain>
    </source>
</reference>
<sequence length="201" mass="22824">MYEFFLQVVWFVESLGYFGIFIMTFIESTFIPIPSEITLIPAGYLVQKGQMSGLVVLLVSIAGTVGGALANYYIAYFFGRLLFVDKGKYFFLNPSKLKKIEQFFAEHGAISVFTGRFLPGVKHFISFPAGLAKMNLKLFALYTALGGAIWCAILITLGYIIGENEHLIKKYLKQLNLIFIIVVSVLVIYYIWKKRKNKKIK</sequence>
<evidence type="ECO:0000256" key="3">
    <source>
        <dbReference type="ARBA" id="ARBA00022692"/>
    </source>
</evidence>
<dbReference type="InterPro" id="IPR032816">
    <property type="entry name" value="VTT_dom"/>
</dbReference>